<evidence type="ECO:0000256" key="2">
    <source>
        <dbReference type="ARBA" id="ARBA00023015"/>
    </source>
</evidence>
<evidence type="ECO:0000256" key="1">
    <source>
        <dbReference type="ARBA" id="ARBA00009437"/>
    </source>
</evidence>
<dbReference type="RefSeq" id="WP_087488665.1">
    <property type="nucleotide sequence ID" value="NZ_CP015579.1"/>
</dbReference>
<dbReference type="EMBL" id="CP015579">
    <property type="protein sequence ID" value="ARU94305.1"/>
    <property type="molecule type" value="Genomic_DNA"/>
</dbReference>
<reference evidence="8 9" key="1">
    <citation type="submission" date="2016-05" db="EMBL/GenBank/DDBJ databases">
        <title>Complete genome sequence of two 2,5-diketo-D-glunonic acid producing strain Tatumella citrea.</title>
        <authorList>
            <person name="Duan C."/>
            <person name="Yang J."/>
            <person name="Yang S."/>
        </authorList>
    </citation>
    <scope>NUCLEOTIDE SEQUENCE [LARGE SCALE GENOMIC DNA]</scope>
    <source>
        <strain evidence="7 8">ATCC 39140</strain>
        <strain evidence="6 9">DSM 13699</strain>
    </source>
</reference>
<accession>A0A1Y0LKJ4</accession>
<keyword evidence="2" id="KW-0805">Transcription regulation</keyword>
<evidence type="ECO:0000313" key="7">
    <source>
        <dbReference type="EMBL" id="ARU98345.1"/>
    </source>
</evidence>
<dbReference type="AlphaFoldDB" id="A0A1Y0LKJ4"/>
<name>A0A1Y0LKJ4_TATCI</name>
<keyword evidence="8" id="KW-1185">Reference proteome</keyword>
<dbReference type="Gene3D" id="3.40.190.290">
    <property type="match status" value="1"/>
</dbReference>
<dbReference type="CDD" id="cd08442">
    <property type="entry name" value="PBP2_YofA_SoxR_like"/>
    <property type="match status" value="1"/>
</dbReference>
<dbReference type="OrthoDB" id="5289754at2"/>
<dbReference type="Pfam" id="PF00126">
    <property type="entry name" value="HTH_1"/>
    <property type="match status" value="1"/>
</dbReference>
<dbReference type="PRINTS" id="PR00039">
    <property type="entry name" value="HTHLYSR"/>
</dbReference>
<keyword evidence="4" id="KW-0804">Transcription</keyword>
<evidence type="ECO:0000313" key="6">
    <source>
        <dbReference type="EMBL" id="ARU94305.1"/>
    </source>
</evidence>
<dbReference type="Proteomes" id="UP000195814">
    <property type="component" value="Chromosome"/>
</dbReference>
<protein>
    <recommendedName>
        <fullName evidence="5">HTH lysR-type domain-containing protein</fullName>
    </recommendedName>
</protein>
<evidence type="ECO:0000256" key="3">
    <source>
        <dbReference type="ARBA" id="ARBA00023125"/>
    </source>
</evidence>
<dbReference type="GO" id="GO:0000976">
    <property type="term" value="F:transcription cis-regulatory region binding"/>
    <property type="evidence" value="ECO:0007669"/>
    <property type="project" value="TreeGrafter"/>
</dbReference>
<dbReference type="PROSITE" id="PS50931">
    <property type="entry name" value="HTH_LYSR"/>
    <property type="match status" value="1"/>
</dbReference>
<dbReference type="GO" id="GO:0003700">
    <property type="term" value="F:DNA-binding transcription factor activity"/>
    <property type="evidence" value="ECO:0007669"/>
    <property type="project" value="InterPro"/>
</dbReference>
<gene>
    <name evidence="6" type="ORF">A7K98_11295</name>
    <name evidence="7" type="ORF">A7K99_11295</name>
</gene>
<dbReference type="Gene3D" id="1.10.10.10">
    <property type="entry name" value="Winged helix-like DNA-binding domain superfamily/Winged helix DNA-binding domain"/>
    <property type="match status" value="1"/>
</dbReference>
<dbReference type="InterPro" id="IPR000847">
    <property type="entry name" value="LysR_HTH_N"/>
</dbReference>
<dbReference type="Proteomes" id="UP000195729">
    <property type="component" value="Chromosome"/>
</dbReference>
<dbReference type="InterPro" id="IPR036390">
    <property type="entry name" value="WH_DNA-bd_sf"/>
</dbReference>
<organism evidence="6 9">
    <name type="scientific">Tatumella citrea</name>
    <name type="common">Pantoea citrea</name>
    <dbReference type="NCBI Taxonomy" id="53336"/>
    <lineage>
        <taxon>Bacteria</taxon>
        <taxon>Pseudomonadati</taxon>
        <taxon>Pseudomonadota</taxon>
        <taxon>Gammaproteobacteria</taxon>
        <taxon>Enterobacterales</taxon>
        <taxon>Erwiniaceae</taxon>
        <taxon>Tatumella</taxon>
    </lineage>
</organism>
<dbReference type="Pfam" id="PF03466">
    <property type="entry name" value="LysR_substrate"/>
    <property type="match status" value="1"/>
</dbReference>
<sequence>MKICDLLTFSAVARCASITAAAKELNTVQSNVTSRIRSLEEYIGLPLLERHSRGVTLTSAGNRLLPYAQRALAILDEASRVARDEGEASGMITIGSMETTLAVRLPDILASFHDCYTEVQLAMTIDATAFLIDKVLNCEADGAFVAGPVDHPLLATTPVFSEELVLVTAGGIRHPQQLKDNPRGITALMFKQGCAYRQRLEQYLTWLGRPAFQRLEFGSLDGMLGCVSAGVGITLLPRSVVEKSGQTDRLQIHEVIPTISRVPTLFITRNDVQPTTALKRFIRCVKEHKLTERTEQITAIAG</sequence>
<proteinExistence type="inferred from homology"/>
<comment type="similarity">
    <text evidence="1">Belongs to the LysR transcriptional regulatory family.</text>
</comment>
<dbReference type="InterPro" id="IPR005119">
    <property type="entry name" value="LysR_subst-bd"/>
</dbReference>
<dbReference type="EMBL" id="CP015581">
    <property type="protein sequence ID" value="ARU98345.1"/>
    <property type="molecule type" value="Genomic_DNA"/>
</dbReference>
<keyword evidence="3" id="KW-0238">DNA-binding</keyword>
<dbReference type="KEGG" id="tci:A7K98_11295"/>
<dbReference type="InterPro" id="IPR036388">
    <property type="entry name" value="WH-like_DNA-bd_sf"/>
</dbReference>
<evidence type="ECO:0000256" key="4">
    <source>
        <dbReference type="ARBA" id="ARBA00023163"/>
    </source>
</evidence>
<dbReference type="SUPFAM" id="SSF46785">
    <property type="entry name" value="Winged helix' DNA-binding domain"/>
    <property type="match status" value="1"/>
</dbReference>
<evidence type="ECO:0000259" key="5">
    <source>
        <dbReference type="PROSITE" id="PS50931"/>
    </source>
</evidence>
<dbReference type="FunFam" id="1.10.10.10:FF:000001">
    <property type="entry name" value="LysR family transcriptional regulator"/>
    <property type="match status" value="1"/>
</dbReference>
<dbReference type="SUPFAM" id="SSF53850">
    <property type="entry name" value="Periplasmic binding protein-like II"/>
    <property type="match status" value="1"/>
</dbReference>
<dbReference type="PANTHER" id="PTHR30126">
    <property type="entry name" value="HTH-TYPE TRANSCRIPTIONAL REGULATOR"/>
    <property type="match status" value="1"/>
</dbReference>
<evidence type="ECO:0000313" key="8">
    <source>
        <dbReference type="Proteomes" id="UP000195729"/>
    </source>
</evidence>
<evidence type="ECO:0000313" key="9">
    <source>
        <dbReference type="Proteomes" id="UP000195814"/>
    </source>
</evidence>
<feature type="domain" description="HTH lysR-type" evidence="5">
    <location>
        <begin position="1"/>
        <end position="58"/>
    </location>
</feature>
<dbReference type="PANTHER" id="PTHR30126:SF40">
    <property type="entry name" value="HTH-TYPE TRANSCRIPTIONAL REGULATOR GLTR"/>
    <property type="match status" value="1"/>
</dbReference>